<feature type="transmembrane region" description="Helical" evidence="1">
    <location>
        <begin position="193"/>
        <end position="217"/>
    </location>
</feature>
<dbReference type="OrthoDB" id="232755at2"/>
<feature type="transmembrane region" description="Helical" evidence="1">
    <location>
        <begin position="434"/>
        <end position="452"/>
    </location>
</feature>
<feature type="transmembrane region" description="Helical" evidence="1">
    <location>
        <begin position="125"/>
        <end position="146"/>
    </location>
</feature>
<dbReference type="Proteomes" id="UP000253094">
    <property type="component" value="Unassembled WGS sequence"/>
</dbReference>
<dbReference type="RefSeq" id="WP_114029967.1">
    <property type="nucleotide sequence ID" value="NZ_QOIL01000009.1"/>
</dbReference>
<comment type="caution">
    <text evidence="2">The sequence shown here is derived from an EMBL/GenBank/DDBJ whole genome shotgun (WGS) entry which is preliminary data.</text>
</comment>
<accession>A0A367FK49</accession>
<feature type="transmembrane region" description="Helical" evidence="1">
    <location>
        <begin position="166"/>
        <end position="186"/>
    </location>
</feature>
<feature type="transmembrane region" description="Helical" evidence="1">
    <location>
        <begin position="458"/>
        <end position="475"/>
    </location>
</feature>
<keyword evidence="1" id="KW-1133">Transmembrane helix</keyword>
<sequence>MAATSSPPSSGERADDKLRAWLLHGLLQSDRRSVGHHADPAPHEQHRWWQVMCLTGVDYFSTLGYQPGIAALAAGALSPVATLLLVALTLFGALPTYRAVAAESPNGLGSLSMLEGLLPGWRGKLLVLFLLGFVATAFVVTITLSAADATAHILQNPFVPDFFDGWKVPITLVLVALLGLVFLGGFSEAIGLAVVLVAVYLLLNVVVVATSVVQAIARPQLVGDWQNALTTEHSGPLAMIAVSLYVMPKLALGMSGFETGVAVMPLIKGELRERVKGARLLLTTAALVMSVFLIASSFATSVLIPSEEFKEGGKASGRALAYLAHEYLGDLFGTLYDLSTIAILWFAGASAMAGLLNIVPRYLPRYGMAPDWTRAVRPLVLVFTGIAFAITIYFNAGVEEQGGAYATGVLALILSAAVAVTLSAWQKRRKGRAAGFGVVSLILAYTAVANVIERPDGLKIAFFFVVAIVVTSLISRATRSTELRVSAIELDETAKGLIEVPGKIRIIANEPDARDAKEYADKDYETRRNHHLPEDEPLLFLEVTVEDASEFHSELCVRGEQRHGYKILRVQGATIPNAIAAVLLHIRDETGKLPHVYFHWSEGNPIAALLRYLVFGGGDVAPLTREVLRQAEPDDTRRPPVHVG</sequence>
<keyword evidence="3" id="KW-1185">Reference proteome</keyword>
<feature type="transmembrane region" description="Helical" evidence="1">
    <location>
        <begin position="379"/>
        <end position="396"/>
    </location>
</feature>
<feature type="transmembrane region" description="Helical" evidence="1">
    <location>
        <begin position="278"/>
        <end position="304"/>
    </location>
</feature>
<proteinExistence type="predicted"/>
<keyword evidence="1" id="KW-0472">Membrane</keyword>
<evidence type="ECO:0000313" key="2">
    <source>
        <dbReference type="EMBL" id="RCG30025.1"/>
    </source>
</evidence>
<dbReference type="Gene3D" id="1.20.1740.10">
    <property type="entry name" value="Amino acid/polyamine transporter I"/>
    <property type="match status" value="1"/>
</dbReference>
<feature type="transmembrane region" description="Helical" evidence="1">
    <location>
        <begin position="402"/>
        <end position="422"/>
    </location>
</feature>
<keyword evidence="1" id="KW-0812">Transmembrane</keyword>
<gene>
    <name evidence="2" type="ORF">DQ384_17880</name>
</gene>
<evidence type="ECO:0000256" key="1">
    <source>
        <dbReference type="SAM" id="Phobius"/>
    </source>
</evidence>
<feature type="transmembrane region" description="Helical" evidence="1">
    <location>
        <begin position="237"/>
        <end position="257"/>
    </location>
</feature>
<evidence type="ECO:0000313" key="3">
    <source>
        <dbReference type="Proteomes" id="UP000253094"/>
    </source>
</evidence>
<dbReference type="EMBL" id="QOIL01000009">
    <property type="protein sequence ID" value="RCG30025.1"/>
    <property type="molecule type" value="Genomic_DNA"/>
</dbReference>
<feature type="transmembrane region" description="Helical" evidence="1">
    <location>
        <begin position="69"/>
        <end position="94"/>
    </location>
</feature>
<reference evidence="2 3" key="1">
    <citation type="submission" date="2018-06" db="EMBL/GenBank/DDBJ databases">
        <title>Sphaerisporangium craniellae sp. nov., isolated from a marine sponge in the South China Sea.</title>
        <authorList>
            <person name="Li L."/>
        </authorList>
    </citation>
    <scope>NUCLEOTIDE SEQUENCE [LARGE SCALE GENOMIC DNA]</scope>
    <source>
        <strain evidence="2 3">CCTCC AA 208026</strain>
    </source>
</reference>
<feature type="transmembrane region" description="Helical" evidence="1">
    <location>
        <begin position="338"/>
        <end position="359"/>
    </location>
</feature>
<name>A0A367FK49_9ACTN</name>
<protein>
    <submittedName>
        <fullName evidence="2">Amino acid transporter</fullName>
    </submittedName>
</protein>
<organism evidence="2 3">
    <name type="scientific">Sphaerisporangium album</name>
    <dbReference type="NCBI Taxonomy" id="509200"/>
    <lineage>
        <taxon>Bacteria</taxon>
        <taxon>Bacillati</taxon>
        <taxon>Actinomycetota</taxon>
        <taxon>Actinomycetes</taxon>
        <taxon>Streptosporangiales</taxon>
        <taxon>Streptosporangiaceae</taxon>
        <taxon>Sphaerisporangium</taxon>
    </lineage>
</organism>
<dbReference type="AlphaFoldDB" id="A0A367FK49"/>